<evidence type="ECO:0000259" key="5">
    <source>
        <dbReference type="SMART" id="SM00382"/>
    </source>
</evidence>
<dbReference type="InterPro" id="IPR003959">
    <property type="entry name" value="ATPase_AAA_core"/>
</dbReference>
<dbReference type="OrthoDB" id="9809379at2"/>
<dbReference type="Proteomes" id="UP000000466">
    <property type="component" value="Chromosome"/>
</dbReference>
<gene>
    <name evidence="6" type="ordered locus">M5M_15595</name>
</gene>
<organism evidence="6 7">
    <name type="scientific">Simiduia agarivorans (strain DSM 21679 / JCM 13881 / BCRC 17597 / SA1)</name>
    <dbReference type="NCBI Taxonomy" id="1117647"/>
    <lineage>
        <taxon>Bacteria</taxon>
        <taxon>Pseudomonadati</taxon>
        <taxon>Pseudomonadota</taxon>
        <taxon>Gammaproteobacteria</taxon>
        <taxon>Cellvibrionales</taxon>
        <taxon>Cellvibrionaceae</taxon>
        <taxon>Simiduia</taxon>
    </lineage>
</organism>
<dbReference type="EMBL" id="CP003746">
    <property type="protein sequence ID" value="AFV00252.1"/>
    <property type="molecule type" value="Genomic_DNA"/>
</dbReference>
<dbReference type="KEGG" id="saga:M5M_15595"/>
<dbReference type="GO" id="GO:0005524">
    <property type="term" value="F:ATP binding"/>
    <property type="evidence" value="ECO:0007669"/>
    <property type="project" value="UniProtKB-KW"/>
</dbReference>
<keyword evidence="7" id="KW-1185">Reference proteome</keyword>
<evidence type="ECO:0000256" key="1">
    <source>
        <dbReference type="ARBA" id="ARBA00022741"/>
    </source>
</evidence>
<dbReference type="GO" id="GO:0016887">
    <property type="term" value="F:ATP hydrolysis activity"/>
    <property type="evidence" value="ECO:0007669"/>
    <property type="project" value="InterPro"/>
</dbReference>
<accession>K4KML4</accession>
<name>K4KML4_SIMAS</name>
<evidence type="ECO:0000256" key="2">
    <source>
        <dbReference type="ARBA" id="ARBA00022840"/>
    </source>
</evidence>
<dbReference type="eggNOG" id="COG0464">
    <property type="taxonomic scope" value="Bacteria"/>
</dbReference>
<dbReference type="InterPro" id="IPR027417">
    <property type="entry name" value="P-loop_NTPase"/>
</dbReference>
<dbReference type="PANTHER" id="PTHR42960">
    <property type="entry name" value="YCF46 PROTEIN"/>
    <property type="match status" value="1"/>
</dbReference>
<reference evidence="6 7" key="1">
    <citation type="journal article" date="2013" name="Genome Announc.">
        <title>Complete genome sequence of Simiduia agarivorans SA1(T), a marine bacterium able to degrade a variety of polysaccharides.</title>
        <authorList>
            <person name="Lin S.Y."/>
            <person name="Shieh W.Y."/>
            <person name="Chen J.S."/>
            <person name="Tang S.L."/>
        </authorList>
    </citation>
    <scope>NUCLEOTIDE SEQUENCE [LARGE SCALE GENOMIC DNA]</scope>
    <source>
        <strain evidence="7">DSM 21679 / JCM 13881 / BCRC 17597 / SA1</strain>
    </source>
</reference>
<dbReference type="Gene3D" id="3.40.50.300">
    <property type="entry name" value="P-loop containing nucleotide triphosphate hydrolases"/>
    <property type="match status" value="1"/>
</dbReference>
<sequence length="499" mass="54989">MTDIHDLSLLLRARTPLIVLETHDELRALDALQRAVEDTGQSERGRVRSRPLYRWTISDGLVRAGFGEPEPGNEAHQEPDEVLRHLRSVRSPAVVALCDFHPYLEGNPKIVRLLKDIALAQSQARHTLVLISHAMKLPAELSRLSARVSLALPGEEEIMTIIREEARALSAQGRKVRADNQTLARMVHNLKGLSYADVRALVRSAIMDDHAITESDLPAVNKAKFELLDLEGVVSFEFETANFADVGGLGRFKDWLANRRDAFTDNSLKDKPKGVMLLGVQGSGKSLAAKAVAGLWGLPLLRLDFGALYNKYHGESERNLRESLQLAERMAPCVLWMDEIEKGLANDGSDSGTSKRLLGSLLTWQAERKQPVFVVATANDISALPPELLRKGRLDEIFFVDLPSEKVREDIFAIHLKSRGLDRLVIQGPLLAAAAEGFSGAEIEQAIVAAIYSSRAKGEDCGVQQILKELASTNPLSVVMAEKIASLRAWAQERCVMAD</sequence>
<keyword evidence="1" id="KW-0547">Nucleotide-binding</keyword>
<keyword evidence="2" id="KW-0067">ATP-binding</keyword>
<comment type="similarity">
    <text evidence="3">Belongs to the AAA ATPase family. Highly divergent.</text>
</comment>
<dbReference type="HOGENOM" id="CLU_023673_0_0_6"/>
<proteinExistence type="inferred from homology"/>
<dbReference type="Gene3D" id="1.10.8.60">
    <property type="match status" value="1"/>
</dbReference>
<evidence type="ECO:0000256" key="3">
    <source>
        <dbReference type="ARBA" id="ARBA00038088"/>
    </source>
</evidence>
<dbReference type="AlphaFoldDB" id="K4KML4"/>
<dbReference type="SUPFAM" id="SSF52540">
    <property type="entry name" value="P-loop containing nucleoside triphosphate hydrolases"/>
    <property type="match status" value="2"/>
</dbReference>
<dbReference type="STRING" id="1117647.M5M_15595"/>
<protein>
    <recommendedName>
        <fullName evidence="4">Uncharacterized AAA domain-containing protein ycf46</fullName>
    </recommendedName>
</protein>
<evidence type="ECO:0000256" key="4">
    <source>
        <dbReference type="ARBA" id="ARBA00040480"/>
    </source>
</evidence>
<dbReference type="SMART" id="SM00382">
    <property type="entry name" value="AAA"/>
    <property type="match status" value="1"/>
</dbReference>
<dbReference type="RefSeq" id="WP_015048404.1">
    <property type="nucleotide sequence ID" value="NC_018868.3"/>
</dbReference>
<evidence type="ECO:0000313" key="7">
    <source>
        <dbReference type="Proteomes" id="UP000000466"/>
    </source>
</evidence>
<dbReference type="InterPro" id="IPR052381">
    <property type="entry name" value="AAA_domain_protein"/>
</dbReference>
<feature type="domain" description="AAA+ ATPase" evidence="5">
    <location>
        <begin position="271"/>
        <end position="404"/>
    </location>
</feature>
<dbReference type="InterPro" id="IPR003593">
    <property type="entry name" value="AAA+_ATPase"/>
</dbReference>
<dbReference type="PANTHER" id="PTHR42960:SF1">
    <property type="entry name" value="YCF46 PROTEIN"/>
    <property type="match status" value="1"/>
</dbReference>
<dbReference type="Pfam" id="PF00004">
    <property type="entry name" value="AAA"/>
    <property type="match status" value="1"/>
</dbReference>
<evidence type="ECO:0000313" key="6">
    <source>
        <dbReference type="EMBL" id="AFV00252.1"/>
    </source>
</evidence>